<proteinExistence type="predicted"/>
<dbReference type="OrthoDB" id="16120at2759"/>
<dbReference type="SMART" id="SM00367">
    <property type="entry name" value="LRR_CC"/>
    <property type="match status" value="3"/>
</dbReference>
<evidence type="ECO:0000313" key="1">
    <source>
        <dbReference type="EMBL" id="KAG9465113.1"/>
    </source>
</evidence>
<protein>
    <submittedName>
        <fullName evidence="1">Uncharacterized protein</fullName>
    </submittedName>
</protein>
<sequence length="453" mass="51239">MADLVTVRCKLLTSLDLHSCNRVPATSLALLVERLPRLLKLCLSDTQTDSLVLATVGTTCHRLRELDVSHCKKVSPSALLSLVYNVRSGQFCCPSLRVLLLQEVKPQGDLEHWVHALCYVLLALPSLEQLANPFLADAMRLLYLRNLSPSGFPPENFPSLVEVARIRAKREDKSNGPVRMEDARTAAQDFTLRLKKLEDFDEEDVSTLGSLCRGVEEVIISLRNQTKHSWSLVQWLNLTRLTLHCPEHPPRSLEDILASVHPISKSLHFLSLQNLLWGHEDSLSTVLTWCPNLQSFQSHFTVQQHSDSHDAAELPAWPGEPLPLHRLHTFTLLLEAEEALQPIFQHKLEGLLVSLLKGCPKLECLSLYGIPTLLDRVFEVVYGSPQLQPLQSLREVSLCSSNITQWGVSLILRAKNDLKTLDLSHCKDVTCRDYHKLQERARKDRRSISITWQ</sequence>
<dbReference type="EMBL" id="WNTK01003452">
    <property type="protein sequence ID" value="KAG9465113.1"/>
    <property type="molecule type" value="Genomic_DNA"/>
</dbReference>
<keyword evidence="2" id="KW-1185">Reference proteome</keyword>
<organism evidence="1 2">
    <name type="scientific">Eleutherodactylus coqui</name>
    <name type="common">Puerto Rican coqui</name>
    <dbReference type="NCBI Taxonomy" id="57060"/>
    <lineage>
        <taxon>Eukaryota</taxon>
        <taxon>Metazoa</taxon>
        <taxon>Chordata</taxon>
        <taxon>Craniata</taxon>
        <taxon>Vertebrata</taxon>
        <taxon>Euteleostomi</taxon>
        <taxon>Amphibia</taxon>
        <taxon>Batrachia</taxon>
        <taxon>Anura</taxon>
        <taxon>Neobatrachia</taxon>
        <taxon>Hyloidea</taxon>
        <taxon>Eleutherodactylidae</taxon>
        <taxon>Eleutherodactylinae</taxon>
        <taxon>Eleutherodactylus</taxon>
        <taxon>Eleutherodactylus</taxon>
    </lineage>
</organism>
<gene>
    <name evidence="1" type="ORF">GDO78_018885</name>
</gene>
<dbReference type="SUPFAM" id="SSF52047">
    <property type="entry name" value="RNI-like"/>
    <property type="match status" value="1"/>
</dbReference>
<reference evidence="1" key="1">
    <citation type="thesis" date="2020" institute="ProQuest LLC" country="789 East Eisenhower Parkway, Ann Arbor, MI, USA">
        <title>Comparative Genomics and Chromosome Evolution.</title>
        <authorList>
            <person name="Mudd A.B."/>
        </authorList>
    </citation>
    <scope>NUCLEOTIDE SEQUENCE</scope>
    <source>
        <strain evidence="1">HN-11 Male</strain>
        <tissue evidence="1">Kidney and liver</tissue>
    </source>
</reference>
<dbReference type="EMBL" id="WNTK01003452">
    <property type="protein sequence ID" value="KAG9465112.1"/>
    <property type="molecule type" value="Genomic_DNA"/>
</dbReference>
<accession>A0A8J6EAW3</accession>
<dbReference type="PANTHER" id="PTHR13318:SF95">
    <property type="entry name" value="F-BOX PROTEIN YLR352W"/>
    <property type="match status" value="1"/>
</dbReference>
<dbReference type="Proteomes" id="UP000770717">
    <property type="component" value="Unassembled WGS sequence"/>
</dbReference>
<evidence type="ECO:0000313" key="2">
    <source>
        <dbReference type="Proteomes" id="UP000770717"/>
    </source>
</evidence>
<dbReference type="InterPro" id="IPR032675">
    <property type="entry name" value="LRR_dom_sf"/>
</dbReference>
<dbReference type="GO" id="GO:0031146">
    <property type="term" value="P:SCF-dependent proteasomal ubiquitin-dependent protein catabolic process"/>
    <property type="evidence" value="ECO:0007669"/>
    <property type="project" value="TreeGrafter"/>
</dbReference>
<dbReference type="PANTHER" id="PTHR13318">
    <property type="entry name" value="PARTNER OF PAIRED, ISOFORM B-RELATED"/>
    <property type="match status" value="1"/>
</dbReference>
<dbReference type="Gene3D" id="3.80.10.10">
    <property type="entry name" value="Ribonuclease Inhibitor"/>
    <property type="match status" value="1"/>
</dbReference>
<dbReference type="AlphaFoldDB" id="A0A8J6EAW3"/>
<dbReference type="GO" id="GO:0019005">
    <property type="term" value="C:SCF ubiquitin ligase complex"/>
    <property type="evidence" value="ECO:0007669"/>
    <property type="project" value="TreeGrafter"/>
</dbReference>
<dbReference type="InterPro" id="IPR006553">
    <property type="entry name" value="Leu-rich_rpt_Cys-con_subtyp"/>
</dbReference>
<comment type="caution">
    <text evidence="1">The sequence shown here is derived from an EMBL/GenBank/DDBJ whole genome shotgun (WGS) entry which is preliminary data.</text>
</comment>
<name>A0A8J6EAW3_ELECQ</name>